<keyword evidence="1" id="KW-1133">Transmembrane helix</keyword>
<keyword evidence="1" id="KW-0812">Transmembrane</keyword>
<name>A0A8J8NHM2_HALGN</name>
<accession>A0A8J8NHM2</accession>
<sequence length="180" mass="20793">MNNLRDSLVPDFGVAAEIFRGLSLLTGSLKYAVIAFYLGFCMYMSLINSRAYIFESDWKEFLNKTLVYFILPNMLTDIYSMLDLIFIKNAERTDKKTKLTQLFVSLAFLALTLLQISLGDVFALKYDHFTNTHELSEYAIFDILHPILFCLILLSDFLAPLFRLLQISHYFPNGSFDGFF</sequence>
<evidence type="ECO:0000256" key="1">
    <source>
        <dbReference type="SAM" id="Phobius"/>
    </source>
</evidence>
<keyword evidence="3" id="KW-1185">Reference proteome</keyword>
<feature type="transmembrane region" description="Helical" evidence="1">
    <location>
        <begin position="29"/>
        <end position="46"/>
    </location>
</feature>
<feature type="transmembrane region" description="Helical" evidence="1">
    <location>
        <begin position="138"/>
        <end position="159"/>
    </location>
</feature>
<keyword evidence="1" id="KW-0472">Membrane</keyword>
<proteinExistence type="predicted"/>
<gene>
    <name evidence="2" type="ORF">FGO68_gene17667</name>
</gene>
<feature type="transmembrane region" description="Helical" evidence="1">
    <location>
        <begin position="99"/>
        <end position="118"/>
    </location>
</feature>
<reference evidence="2" key="1">
    <citation type="submission" date="2019-06" db="EMBL/GenBank/DDBJ databases">
        <authorList>
            <person name="Zheng W."/>
        </authorList>
    </citation>
    <scope>NUCLEOTIDE SEQUENCE</scope>
    <source>
        <strain evidence="2">QDHG01</strain>
    </source>
</reference>
<comment type="caution">
    <text evidence="2">The sequence shown here is derived from an EMBL/GenBank/DDBJ whole genome shotgun (WGS) entry which is preliminary data.</text>
</comment>
<dbReference type="AlphaFoldDB" id="A0A8J8NHM2"/>
<organism evidence="2 3">
    <name type="scientific">Halteria grandinella</name>
    <dbReference type="NCBI Taxonomy" id="5974"/>
    <lineage>
        <taxon>Eukaryota</taxon>
        <taxon>Sar</taxon>
        <taxon>Alveolata</taxon>
        <taxon>Ciliophora</taxon>
        <taxon>Intramacronucleata</taxon>
        <taxon>Spirotrichea</taxon>
        <taxon>Stichotrichia</taxon>
        <taxon>Sporadotrichida</taxon>
        <taxon>Halteriidae</taxon>
        <taxon>Halteria</taxon>
    </lineage>
</organism>
<dbReference type="EMBL" id="RRYP01015794">
    <property type="protein sequence ID" value="TNV75346.1"/>
    <property type="molecule type" value="Genomic_DNA"/>
</dbReference>
<evidence type="ECO:0000313" key="3">
    <source>
        <dbReference type="Proteomes" id="UP000785679"/>
    </source>
</evidence>
<dbReference type="Proteomes" id="UP000785679">
    <property type="component" value="Unassembled WGS sequence"/>
</dbReference>
<protein>
    <submittedName>
        <fullName evidence="2">Uncharacterized protein</fullName>
    </submittedName>
</protein>
<evidence type="ECO:0000313" key="2">
    <source>
        <dbReference type="EMBL" id="TNV75346.1"/>
    </source>
</evidence>